<reference evidence="4 5" key="2">
    <citation type="journal article" date="2019" name="G3 (Bethesda)">
        <title>Hybrid Assembly of the Genome of the Entomopathogenic Nematode Steinernema carpocapsae Identifies the X-Chromosome.</title>
        <authorList>
            <person name="Serra L."/>
            <person name="Macchietto M."/>
            <person name="Macias-Munoz A."/>
            <person name="McGill C.J."/>
            <person name="Rodriguez I.M."/>
            <person name="Rodriguez B."/>
            <person name="Murad R."/>
            <person name="Mortazavi A."/>
        </authorList>
    </citation>
    <scope>NUCLEOTIDE SEQUENCE [LARGE SCALE GENOMIC DNA]</scope>
    <source>
        <strain evidence="4 5">ALL</strain>
    </source>
</reference>
<reference evidence="4 5" key="1">
    <citation type="journal article" date="2015" name="Genome Biol.">
        <title>Comparative genomics of Steinernema reveals deeply conserved gene regulatory networks.</title>
        <authorList>
            <person name="Dillman A.R."/>
            <person name="Macchietto M."/>
            <person name="Porter C.F."/>
            <person name="Rogers A."/>
            <person name="Williams B."/>
            <person name="Antoshechkin I."/>
            <person name="Lee M.M."/>
            <person name="Goodwin Z."/>
            <person name="Lu X."/>
            <person name="Lewis E.E."/>
            <person name="Goodrich-Blair H."/>
            <person name="Stock S.P."/>
            <person name="Adams B.J."/>
            <person name="Sternberg P.W."/>
            <person name="Mortazavi A."/>
        </authorList>
    </citation>
    <scope>NUCLEOTIDE SEQUENCE [LARGE SCALE GENOMIC DNA]</scope>
    <source>
        <strain evidence="4 5">ALL</strain>
    </source>
</reference>
<organism evidence="4 5">
    <name type="scientific">Steinernema carpocapsae</name>
    <name type="common">Entomopathogenic nematode</name>
    <dbReference type="NCBI Taxonomy" id="34508"/>
    <lineage>
        <taxon>Eukaryota</taxon>
        <taxon>Metazoa</taxon>
        <taxon>Ecdysozoa</taxon>
        <taxon>Nematoda</taxon>
        <taxon>Chromadorea</taxon>
        <taxon>Rhabditida</taxon>
        <taxon>Tylenchina</taxon>
        <taxon>Panagrolaimomorpha</taxon>
        <taxon>Strongyloidoidea</taxon>
        <taxon>Steinernematidae</taxon>
        <taxon>Steinernema</taxon>
    </lineage>
</organism>
<keyword evidence="2" id="KW-1133">Transmembrane helix</keyword>
<comment type="caution">
    <text evidence="4">The sequence shown here is derived from an EMBL/GenBank/DDBJ whole genome shotgun (WGS) entry which is preliminary data.</text>
</comment>
<evidence type="ECO:0000256" key="3">
    <source>
        <dbReference type="SAM" id="SignalP"/>
    </source>
</evidence>
<dbReference type="AlphaFoldDB" id="A0A4U5N567"/>
<protein>
    <submittedName>
        <fullName evidence="4">Uncharacterized protein</fullName>
    </submittedName>
</protein>
<keyword evidence="2" id="KW-0812">Transmembrane</keyword>
<dbReference type="EMBL" id="AZBU02000005">
    <property type="protein sequence ID" value="TKR77392.1"/>
    <property type="molecule type" value="Genomic_DNA"/>
</dbReference>
<evidence type="ECO:0000256" key="2">
    <source>
        <dbReference type="SAM" id="Phobius"/>
    </source>
</evidence>
<feature type="compositionally biased region" description="Polar residues" evidence="1">
    <location>
        <begin position="430"/>
        <end position="439"/>
    </location>
</feature>
<proteinExistence type="predicted"/>
<keyword evidence="5" id="KW-1185">Reference proteome</keyword>
<evidence type="ECO:0000256" key="1">
    <source>
        <dbReference type="SAM" id="MobiDB-lite"/>
    </source>
</evidence>
<keyword evidence="2" id="KW-0472">Membrane</keyword>
<name>A0A4U5N567_STECR</name>
<accession>A0A4U5N567</accession>
<dbReference type="Proteomes" id="UP000298663">
    <property type="component" value="Unassembled WGS sequence"/>
</dbReference>
<dbReference type="OrthoDB" id="5837009at2759"/>
<keyword evidence="3" id="KW-0732">Signal</keyword>
<feature type="region of interest" description="Disordered" evidence="1">
    <location>
        <begin position="422"/>
        <end position="446"/>
    </location>
</feature>
<evidence type="ECO:0000313" key="4">
    <source>
        <dbReference type="EMBL" id="TKR77392.1"/>
    </source>
</evidence>
<evidence type="ECO:0000313" key="5">
    <source>
        <dbReference type="Proteomes" id="UP000298663"/>
    </source>
</evidence>
<feature type="signal peptide" evidence="3">
    <location>
        <begin position="1"/>
        <end position="20"/>
    </location>
</feature>
<feature type="chain" id="PRO_5021004144" evidence="3">
    <location>
        <begin position="21"/>
        <end position="446"/>
    </location>
</feature>
<dbReference type="STRING" id="34508.A0A4U5N567"/>
<sequence>MGLASYLLLILLLICGSALARGDLKQLTENKAFVERFSDGTFEIVQPKLEESTIRLTPTLVLQVEKNNFTFSDFEDDENCFYQGRIKGVEDSLVALSSCYGLRGILIYPNGTSFGIWPLNRTPNGKSGSHILYSDLLHPSLLNKEDSVRKVQKFRGKFVKIDLELDDISDFANDTSKAEFYFRDATNVADMISSRHMNIRLSAVAASKAAADVPRADLKVALTTAKSLKTHDRSSFAGKLCDVSDREAQIRAEDAPFTTHATASALAIAVGEAVGVPLNIECERKNPFCLIGVVENRRCLHDYPPPQPSSPVTPREFAEIVDTAINVSKKNVVEKRSYQVGSGTIVAIICSAGVLLMILLIVLQLTYRRMAPRDLKPVKEVKIEAPRKRVITFGAMPSYKSEKSRISKNRKVFEALEKTKLTEPKRPTDLESNASTQGSGDLALHV</sequence>
<feature type="transmembrane region" description="Helical" evidence="2">
    <location>
        <begin position="345"/>
        <end position="367"/>
    </location>
</feature>
<gene>
    <name evidence="4" type="ORF">L596_018375</name>
</gene>